<accession>A0A897MMA6</accession>
<keyword evidence="2" id="KW-0012">Acyltransferase</keyword>
<dbReference type="AlphaFoldDB" id="A0A897MMA6"/>
<feature type="coiled-coil region" evidence="1">
    <location>
        <begin position="214"/>
        <end position="241"/>
    </location>
</feature>
<evidence type="ECO:0000313" key="3">
    <source>
        <dbReference type="Proteomes" id="UP000663586"/>
    </source>
</evidence>
<keyword evidence="2" id="KW-0808">Transferase</keyword>
<organism evidence="2 3">
    <name type="scientific">Natranaeroarchaeum sulfidigenes</name>
    <dbReference type="NCBI Taxonomy" id="2784880"/>
    <lineage>
        <taxon>Archaea</taxon>
        <taxon>Methanobacteriati</taxon>
        <taxon>Methanobacteriota</taxon>
        <taxon>Stenosarchaea group</taxon>
        <taxon>Halobacteria</taxon>
        <taxon>Halobacteriales</taxon>
        <taxon>Natronoarchaeaceae</taxon>
        <taxon>Natranaeroarchaeum</taxon>
    </lineage>
</organism>
<sequence length="259" mass="27546">MADLSDTRAIVDESEVYEGQIIPTVQSEIGRDVTVGPDAVVTDGIYGNDVAIESGARVEASVMGRTGVELDECEVYGDVGADGRITGIDAYTHSSVSGTTIRLQNCVIRGNVVGTTVRLENCLVLGIAAAERELVLEDSLCYTFKAPGGGECSGSQVLLPQAVAGESFTIADPISVIGLPISNEDSSEIELTDEDRVEYDEQTYLTIADRVLDLDGIEDRIETLEAMLREVVDEAEAASEADLRATVAAALDIDEERLP</sequence>
<dbReference type="GO" id="GO:0016746">
    <property type="term" value="F:acyltransferase activity"/>
    <property type="evidence" value="ECO:0007669"/>
    <property type="project" value="UniProtKB-KW"/>
</dbReference>
<keyword evidence="1" id="KW-0175">Coiled coil</keyword>
<gene>
    <name evidence="2" type="ORF">AArcS_0498</name>
</gene>
<evidence type="ECO:0000256" key="1">
    <source>
        <dbReference type="SAM" id="Coils"/>
    </source>
</evidence>
<dbReference type="EMBL" id="CP064786">
    <property type="protein sequence ID" value="QSG01727.1"/>
    <property type="molecule type" value="Genomic_DNA"/>
</dbReference>
<reference evidence="2" key="1">
    <citation type="submission" date="2020-11" db="EMBL/GenBank/DDBJ databases">
        <title>Carbohydrate-dependent, anaerobic sulfur respiration: A novel catabolism in halophilic archaea.</title>
        <authorList>
            <person name="Sorokin D.Y."/>
            <person name="Messina E."/>
            <person name="Smedile F."/>
            <person name="La Cono V."/>
            <person name="Hallsworth J.E."/>
            <person name="Yakimov M.M."/>
        </authorList>
    </citation>
    <scope>NUCLEOTIDE SEQUENCE</scope>
    <source>
        <strain evidence="2">AArc-S</strain>
    </source>
</reference>
<proteinExistence type="predicted"/>
<protein>
    <submittedName>
        <fullName evidence="2">Putative acyltransferase</fullName>
    </submittedName>
</protein>
<dbReference type="KEGG" id="hara:AArcS_0498"/>
<evidence type="ECO:0000313" key="2">
    <source>
        <dbReference type="EMBL" id="QSG01727.1"/>
    </source>
</evidence>
<dbReference type="GeneID" id="70683879"/>
<dbReference type="Gene3D" id="2.160.10.10">
    <property type="entry name" value="Hexapeptide repeat proteins"/>
    <property type="match status" value="1"/>
</dbReference>
<dbReference type="Proteomes" id="UP000663586">
    <property type="component" value="Chromosome"/>
</dbReference>
<keyword evidence="3" id="KW-1185">Reference proteome</keyword>
<dbReference type="RefSeq" id="WP_238478837.1">
    <property type="nucleotide sequence ID" value="NZ_CP064786.1"/>
</dbReference>
<name>A0A897MMA6_9EURY</name>